<dbReference type="EMBL" id="CP006917">
    <property type="protein sequence ID" value="AHC39705.1"/>
    <property type="molecule type" value="Genomic_DNA"/>
</dbReference>
<gene>
    <name evidence="1" type="ORF">EMUR_01885</name>
</gene>
<reference evidence="1 2" key="1">
    <citation type="journal article" date="2014" name="Genome Announc.">
        <title>Complete Genome Sequence of Ehrlichia muris Strain AS145T, a Model Monocytotropic Ehrlichia Strain.</title>
        <authorList>
            <person name="Thirumalapura N.R."/>
            <person name="Qin X."/>
            <person name="Kuriakose J.A."/>
            <person name="Walker D.H."/>
        </authorList>
    </citation>
    <scope>NUCLEOTIDE SEQUENCE [LARGE SCALE GENOMIC DNA]</scope>
    <source>
        <strain evidence="2">AS154</strain>
    </source>
</reference>
<dbReference type="Pfam" id="PF11224">
    <property type="entry name" value="DUF3023"/>
    <property type="match status" value="1"/>
</dbReference>
<accession>V9R7E6</accession>
<dbReference type="OrthoDB" id="7163288at2"/>
<dbReference type="AlphaFoldDB" id="V9R7E6"/>
<evidence type="ECO:0000313" key="1">
    <source>
        <dbReference type="EMBL" id="AHC39705.1"/>
    </source>
</evidence>
<dbReference type="KEGG" id="emr:EMUR_01885"/>
<organism evidence="1 2">
    <name type="scientific">Ehrlichia muris AS145</name>
    <dbReference type="NCBI Taxonomy" id="1423892"/>
    <lineage>
        <taxon>Bacteria</taxon>
        <taxon>Pseudomonadati</taxon>
        <taxon>Pseudomonadota</taxon>
        <taxon>Alphaproteobacteria</taxon>
        <taxon>Rickettsiales</taxon>
        <taxon>Anaplasmataceae</taxon>
        <taxon>Ehrlichia</taxon>
    </lineage>
</organism>
<keyword evidence="2" id="KW-1185">Reference proteome</keyword>
<dbReference type="RefSeq" id="WP_024071997.1">
    <property type="nucleotide sequence ID" value="NC_023063.1"/>
</dbReference>
<sequence>MLGNNSLEARKNYNNRLCERLLRDDIIHVRAAYPIGVSDPTDQVVLEAAPKSYKDRELVLPDVDIEGSATLFLLKCRLPADTVRDDEELCDLMGSVPGVLHNYYSIDMYFLTQIYTEAFVEHLACNLSRGITKFKSLKNYGACILAKVHGGPYADIFSEEKDLECLGNLNLRCLPREDYRKYIKEHQSVSVAQSESEVFDPYDDVMTQLMGLSIEHVESNIRDYRR</sequence>
<dbReference type="Proteomes" id="UP000018689">
    <property type="component" value="Chromosome"/>
</dbReference>
<dbReference type="HOGENOM" id="CLU_083847_0_0_5"/>
<name>V9R7E6_9RICK</name>
<dbReference type="InterPro" id="IPR021387">
    <property type="entry name" value="DUF3023"/>
</dbReference>
<dbReference type="PATRIC" id="fig|1423892.3.peg.383"/>
<proteinExistence type="predicted"/>
<protein>
    <submittedName>
        <fullName evidence="1">Uncharacterized protein</fullName>
    </submittedName>
</protein>
<evidence type="ECO:0000313" key="2">
    <source>
        <dbReference type="Proteomes" id="UP000018689"/>
    </source>
</evidence>